<dbReference type="PANTHER" id="PTHR33273:SF4">
    <property type="entry name" value="ENDONUCLEASE_EXONUCLEASE_PHOSPHATASE DOMAIN-CONTAINING PROTEIN"/>
    <property type="match status" value="1"/>
</dbReference>
<dbReference type="Pfam" id="PF03372">
    <property type="entry name" value="Exo_endo_phos"/>
    <property type="match status" value="1"/>
</dbReference>
<dbReference type="InterPro" id="IPR036691">
    <property type="entry name" value="Endo/exonu/phosph_ase_sf"/>
</dbReference>
<accession>A0ABQ9GRZ3</accession>
<proteinExistence type="predicted"/>
<name>A0ABQ9GRZ3_9NEOP</name>
<dbReference type="PANTHER" id="PTHR33273">
    <property type="entry name" value="DOMAIN-CONTAINING PROTEIN, PUTATIVE-RELATED"/>
    <property type="match status" value="1"/>
</dbReference>
<dbReference type="SUPFAM" id="SSF56219">
    <property type="entry name" value="DNase I-like"/>
    <property type="match status" value="1"/>
</dbReference>
<keyword evidence="3" id="KW-1185">Reference proteome</keyword>
<gene>
    <name evidence="2" type="ORF">PR048_025642</name>
</gene>
<feature type="domain" description="Endonuclease/exonuclease/phosphatase" evidence="1">
    <location>
        <begin position="2"/>
        <end position="164"/>
    </location>
</feature>
<evidence type="ECO:0000313" key="2">
    <source>
        <dbReference type="EMBL" id="KAJ8874776.1"/>
    </source>
</evidence>
<dbReference type="InterPro" id="IPR005135">
    <property type="entry name" value="Endo/exonuclease/phosphatase"/>
</dbReference>
<sequence length="276" mass="32103">MYWNENGICTQMYELEQLIETYGLDILLIYETGLKTQHRLHVFNYETYINNRIGTLKGEMAIIVKRTFQHHRKTLPSLDHIEATAISVRTGGTDIVFIAAYKSPPNLTTNEDLGKLTEHQSYFFLAGNLNSKHTDWNCRQTNRVGQNLKTHVENNNYMLIAPTKPTFYSNRHNRGIPVYDWWANKTILTDILPDPKPYSTTADIGATIKIFTDTISETIRKTNTLHNHPLFQGFKHLPEIDILIIHKRESRCAYQWTHTQANRAEYHRAKAKMRLS</sequence>
<dbReference type="Gene3D" id="3.60.10.10">
    <property type="entry name" value="Endonuclease/exonuclease/phosphatase"/>
    <property type="match status" value="1"/>
</dbReference>
<evidence type="ECO:0000313" key="3">
    <source>
        <dbReference type="Proteomes" id="UP001159363"/>
    </source>
</evidence>
<evidence type="ECO:0000259" key="1">
    <source>
        <dbReference type="Pfam" id="PF03372"/>
    </source>
</evidence>
<reference evidence="2 3" key="1">
    <citation type="submission" date="2023-02" db="EMBL/GenBank/DDBJ databases">
        <title>LHISI_Scaffold_Assembly.</title>
        <authorList>
            <person name="Stuart O.P."/>
            <person name="Cleave R."/>
            <person name="Magrath M.J.L."/>
            <person name="Mikheyev A.S."/>
        </authorList>
    </citation>
    <scope>NUCLEOTIDE SEQUENCE [LARGE SCALE GENOMIC DNA]</scope>
    <source>
        <strain evidence="2">Daus_M_001</strain>
        <tissue evidence="2">Leg muscle</tissue>
    </source>
</reference>
<protein>
    <recommendedName>
        <fullName evidence="1">Endonuclease/exonuclease/phosphatase domain-containing protein</fullName>
    </recommendedName>
</protein>
<dbReference type="EMBL" id="JARBHB010000010">
    <property type="protein sequence ID" value="KAJ8874776.1"/>
    <property type="molecule type" value="Genomic_DNA"/>
</dbReference>
<organism evidence="2 3">
    <name type="scientific">Dryococelus australis</name>
    <dbReference type="NCBI Taxonomy" id="614101"/>
    <lineage>
        <taxon>Eukaryota</taxon>
        <taxon>Metazoa</taxon>
        <taxon>Ecdysozoa</taxon>
        <taxon>Arthropoda</taxon>
        <taxon>Hexapoda</taxon>
        <taxon>Insecta</taxon>
        <taxon>Pterygota</taxon>
        <taxon>Neoptera</taxon>
        <taxon>Polyneoptera</taxon>
        <taxon>Phasmatodea</taxon>
        <taxon>Verophasmatodea</taxon>
        <taxon>Anareolatae</taxon>
        <taxon>Phasmatidae</taxon>
        <taxon>Eurycanthinae</taxon>
        <taxon>Dryococelus</taxon>
    </lineage>
</organism>
<comment type="caution">
    <text evidence="2">The sequence shown here is derived from an EMBL/GenBank/DDBJ whole genome shotgun (WGS) entry which is preliminary data.</text>
</comment>
<dbReference type="Proteomes" id="UP001159363">
    <property type="component" value="Chromosome 9"/>
</dbReference>